<comment type="caution">
    <text evidence="4">The sequence shown here is derived from an EMBL/GenBank/DDBJ whole genome shotgun (WGS) entry which is preliminary data.</text>
</comment>
<evidence type="ECO:0000256" key="1">
    <source>
        <dbReference type="ARBA" id="ARBA00023125"/>
    </source>
</evidence>
<keyword evidence="5" id="KW-1185">Reference proteome</keyword>
<gene>
    <name evidence="4" type="ORF">JYU29_05785</name>
</gene>
<dbReference type="Proteomes" id="UP001297272">
    <property type="component" value="Unassembled WGS sequence"/>
</dbReference>
<keyword evidence="1 2" id="KW-0238">DNA-binding</keyword>
<dbReference type="SUPFAM" id="SSF46894">
    <property type="entry name" value="C-terminal effector domain of the bipartite response regulators"/>
    <property type="match status" value="1"/>
</dbReference>
<feature type="DNA-binding region" description="OmpR/PhoB-type" evidence="2">
    <location>
        <begin position="19"/>
        <end position="125"/>
    </location>
</feature>
<dbReference type="Pfam" id="PF00486">
    <property type="entry name" value="Trans_reg_C"/>
    <property type="match status" value="1"/>
</dbReference>
<dbReference type="PROSITE" id="PS51755">
    <property type="entry name" value="OMPR_PHOB"/>
    <property type="match status" value="1"/>
</dbReference>
<evidence type="ECO:0000313" key="5">
    <source>
        <dbReference type="Proteomes" id="UP001297272"/>
    </source>
</evidence>
<evidence type="ECO:0000256" key="2">
    <source>
        <dbReference type="PROSITE-ProRule" id="PRU01091"/>
    </source>
</evidence>
<evidence type="ECO:0000313" key="4">
    <source>
        <dbReference type="EMBL" id="MBS9720197.1"/>
    </source>
</evidence>
<proteinExistence type="predicted"/>
<reference evidence="4 5" key="1">
    <citation type="submission" date="2021-03" db="EMBL/GenBank/DDBJ databases">
        <title>Tianweitania aestuarii sp. nov., isolated from a tidal flat.</title>
        <authorList>
            <person name="Park S."/>
            <person name="Yoon J.-H."/>
        </authorList>
    </citation>
    <scope>NUCLEOTIDE SEQUENCE [LARGE SCALE GENOMIC DNA]</scope>
    <source>
        <strain evidence="4 5">BSSL-BM11</strain>
    </source>
</reference>
<dbReference type="InterPro" id="IPR036388">
    <property type="entry name" value="WH-like_DNA-bd_sf"/>
</dbReference>
<sequence length="237" mass="26512">MSGLQTRLVIKDVERLNRAQLIDYVGELEGQIEALRIANADERTFDRLQRAFDLSPFQARTLAVLADGKQRTKNAILNGVYWDQSVDHWPEPKIIDVYVCKLRKKLDGSGIGIVTAWGAGYRLDGVEELARIIAGAKPKTGCPAMLPRRRMVGDKATPYVTLRDAAIAWFCERAKKGRATFTMSEMVTALSVFNTSCSTVIRNLERYGDIRVHRVPKPGKAGNWIVEVLRQPEQVAA</sequence>
<dbReference type="SMART" id="SM00862">
    <property type="entry name" value="Trans_reg_C"/>
    <property type="match status" value="1"/>
</dbReference>
<protein>
    <submittedName>
        <fullName evidence="4">Winged helix-turn-helix transcriptional regulator</fullName>
    </submittedName>
</protein>
<dbReference type="InterPro" id="IPR016032">
    <property type="entry name" value="Sig_transdc_resp-reg_C-effctor"/>
</dbReference>
<name>A0ABS5RV46_9HYPH</name>
<accession>A0ABS5RV46</accession>
<dbReference type="EMBL" id="JAFMNX010000001">
    <property type="protein sequence ID" value="MBS9720197.1"/>
    <property type="molecule type" value="Genomic_DNA"/>
</dbReference>
<organism evidence="4 5">
    <name type="scientific">Tianweitania aestuarii</name>
    <dbReference type="NCBI Taxonomy" id="2814886"/>
    <lineage>
        <taxon>Bacteria</taxon>
        <taxon>Pseudomonadati</taxon>
        <taxon>Pseudomonadota</taxon>
        <taxon>Alphaproteobacteria</taxon>
        <taxon>Hyphomicrobiales</taxon>
        <taxon>Phyllobacteriaceae</taxon>
        <taxon>Tianweitania</taxon>
    </lineage>
</organism>
<dbReference type="InterPro" id="IPR001867">
    <property type="entry name" value="OmpR/PhoB-type_DNA-bd"/>
</dbReference>
<dbReference type="CDD" id="cd00383">
    <property type="entry name" value="trans_reg_C"/>
    <property type="match status" value="1"/>
</dbReference>
<evidence type="ECO:0000259" key="3">
    <source>
        <dbReference type="PROSITE" id="PS51755"/>
    </source>
</evidence>
<dbReference type="Gene3D" id="1.10.10.10">
    <property type="entry name" value="Winged helix-like DNA-binding domain superfamily/Winged helix DNA-binding domain"/>
    <property type="match status" value="1"/>
</dbReference>
<feature type="domain" description="OmpR/PhoB-type" evidence="3">
    <location>
        <begin position="19"/>
        <end position="125"/>
    </location>
</feature>
<dbReference type="RefSeq" id="WP_250157187.1">
    <property type="nucleotide sequence ID" value="NZ_JAFMNX010000001.1"/>
</dbReference>